<evidence type="ECO:0000313" key="2">
    <source>
        <dbReference type="Proteomes" id="UP000199520"/>
    </source>
</evidence>
<gene>
    <name evidence="1" type="ORF">SAMN04490355_106618</name>
</gene>
<reference evidence="2" key="1">
    <citation type="submission" date="2016-10" db="EMBL/GenBank/DDBJ databases">
        <authorList>
            <person name="Varghese N."/>
            <person name="Submissions S."/>
        </authorList>
    </citation>
    <scope>NUCLEOTIDE SEQUENCE [LARGE SCALE GENOMIC DNA]</scope>
    <source>
        <strain evidence="2">DSM 13327</strain>
    </source>
</reference>
<dbReference type="Proteomes" id="UP000199520">
    <property type="component" value="Unassembled WGS sequence"/>
</dbReference>
<accession>A0A1I4PLA2</accession>
<protein>
    <recommendedName>
        <fullName evidence="3">Helix-turn-helix domain-containing protein</fullName>
    </recommendedName>
</protein>
<evidence type="ECO:0000313" key="1">
    <source>
        <dbReference type="EMBL" id="SFM28386.1"/>
    </source>
</evidence>
<proteinExistence type="predicted"/>
<organism evidence="1 2">
    <name type="scientific">Pelosinus propionicus DSM 13327</name>
    <dbReference type="NCBI Taxonomy" id="1123291"/>
    <lineage>
        <taxon>Bacteria</taxon>
        <taxon>Bacillati</taxon>
        <taxon>Bacillota</taxon>
        <taxon>Negativicutes</taxon>
        <taxon>Selenomonadales</taxon>
        <taxon>Sporomusaceae</taxon>
        <taxon>Pelosinus</taxon>
    </lineage>
</organism>
<name>A0A1I4PLA2_9FIRM</name>
<sequence>MLQEQNALVPNDLIMDSTLSDNAKKVYCIISVNYFGKDVKYSLKNLANEVGITKRGVGKIIDKMEETGYFNTFSTKGRNNCTLFKLLIHPTIDKRLKFTKVPRSKIYGTDSRILMLYVTFKMIYDVLDEYRFESFIKANCSISPWYSVEQVFSVVNTLAEYKAIDFKYKVLMAGDENIKKEARLPSQAINNDIQQRDAITTECKFTKCGLPLIYKENSEVNYEATYPWRSNADWKKFNMEINTAESNIIDYEKKQSLTDEETELLAACKSVYQDRLTKVQAIEQHYRDKILAEG</sequence>
<keyword evidence="2" id="KW-1185">Reference proteome</keyword>
<dbReference type="AlphaFoldDB" id="A0A1I4PLA2"/>
<evidence type="ECO:0008006" key="3">
    <source>
        <dbReference type="Google" id="ProtNLM"/>
    </source>
</evidence>
<dbReference type="EMBL" id="FOTS01000066">
    <property type="protein sequence ID" value="SFM28386.1"/>
    <property type="molecule type" value="Genomic_DNA"/>
</dbReference>
<dbReference type="STRING" id="1123291.SAMN04490355_106618"/>
<dbReference type="RefSeq" id="WP_090943505.1">
    <property type="nucleotide sequence ID" value="NZ_FOTS01000066.1"/>
</dbReference>